<accession>A0A6J6EWF8</accession>
<protein>
    <submittedName>
        <fullName evidence="1">Unannotated protein</fullName>
    </submittedName>
</protein>
<dbReference type="EMBL" id="CAEZTS010000078">
    <property type="protein sequence ID" value="CAB4580327.1"/>
    <property type="molecule type" value="Genomic_DNA"/>
</dbReference>
<dbReference type="AlphaFoldDB" id="A0A6J6EWF8"/>
<proteinExistence type="predicted"/>
<dbReference type="CDD" id="cd02947">
    <property type="entry name" value="TRX_family"/>
    <property type="match status" value="1"/>
</dbReference>
<sequence length="484" mass="51760">MTANHSTVPVLPDGLVIVVKRECETCRMVVPVIAQLRESGTVVNLYVQDDPAFPDGMDVVHDADLSVSWHHDIETVPTVMRVSNGVEVERTVGWVRDEWERVTAVSGLGPDLPAFRPGCGSLSVDPDLVDRLRVRFGGSVLSARRVDVADLEDEFEAMFDRGWTDGLPVVPPTEQRVMRMLQGTTRAPSDVVAVVPPDLVEVTVEKIAINAVMAGCKPEYLPWVIAGVEAVCNDTFNIHGVLATTMPVGPVIVCNGPGTRAIGMNSGMNVFGQGNRANLTIGRAIQLVIRNVGGGRPGEVDRATHGNPGKISFCFAEDEIGSPWTSLATSRGVAPDTDALTVFPGEGPRCVVDQLARDPESLTNTFAACLRTLHNPKSVLAFDVIVVMGPEHARVYADAGWDRERVLEELHARLQIPGDELVRGAHGIAEGVPERLRGVTLPKFRPGGILLVHAGGGAGLFSAIIGGWANGEVGSQPVTMTVTR</sequence>
<dbReference type="InterPro" id="IPR036249">
    <property type="entry name" value="Thioredoxin-like_sf"/>
</dbReference>
<dbReference type="SUPFAM" id="SSF52833">
    <property type="entry name" value="Thioredoxin-like"/>
    <property type="match status" value="1"/>
</dbReference>
<evidence type="ECO:0000313" key="1">
    <source>
        <dbReference type="EMBL" id="CAB4580327.1"/>
    </source>
</evidence>
<reference evidence="1" key="1">
    <citation type="submission" date="2020-05" db="EMBL/GenBank/DDBJ databases">
        <authorList>
            <person name="Chiriac C."/>
            <person name="Salcher M."/>
            <person name="Ghai R."/>
            <person name="Kavagutti S V."/>
        </authorList>
    </citation>
    <scope>NUCLEOTIDE SEQUENCE</scope>
</reference>
<gene>
    <name evidence="1" type="ORF">UFOPK1722_00984</name>
</gene>
<organism evidence="1">
    <name type="scientific">freshwater metagenome</name>
    <dbReference type="NCBI Taxonomy" id="449393"/>
    <lineage>
        <taxon>unclassified sequences</taxon>
        <taxon>metagenomes</taxon>
        <taxon>ecological metagenomes</taxon>
    </lineage>
</organism>
<name>A0A6J6EWF8_9ZZZZ</name>